<gene>
    <name evidence="2" type="primary">atp8</name>
</gene>
<geneLocation type="mitochondrion" evidence="2"/>
<evidence type="ECO:0000313" key="2">
    <source>
        <dbReference type="EMBL" id="QWS05466.1"/>
    </source>
</evidence>
<evidence type="ECO:0000256" key="1">
    <source>
        <dbReference type="SAM" id="SignalP"/>
    </source>
</evidence>
<proteinExistence type="predicted"/>
<keyword evidence="2" id="KW-0496">Mitochondrion</keyword>
<dbReference type="AlphaFoldDB" id="A0A8H2SN12"/>
<protein>
    <submittedName>
        <fullName evidence="2">ATP synthase F0 subunit 8</fullName>
    </submittedName>
</protein>
<dbReference type="EMBL" id="MW872013">
    <property type="protein sequence ID" value="QWS05466.1"/>
    <property type="molecule type" value="Genomic_DNA"/>
</dbReference>
<accession>A0A8H2SN12</accession>
<name>A0A8H2SN12_9HEMI</name>
<feature type="chain" id="PRO_5034551462" evidence="1">
    <location>
        <begin position="26"/>
        <end position="47"/>
    </location>
</feature>
<feature type="signal peptide" evidence="1">
    <location>
        <begin position="1"/>
        <end position="25"/>
    </location>
</feature>
<sequence>MPQMSPILWTTLMIFTTFMIHQTNSMMKFEQTIEKKKKKKKNFKMKW</sequence>
<keyword evidence="1" id="KW-0732">Signal</keyword>
<organism evidence="2">
    <name type="scientific">Zecheuna tonkinensis</name>
    <dbReference type="NCBI Taxonomy" id="2844956"/>
    <lineage>
        <taxon>Eukaryota</taxon>
        <taxon>Metazoa</taxon>
        <taxon>Ecdysozoa</taxon>
        <taxon>Arthropoda</taxon>
        <taxon>Hexapoda</taxon>
        <taxon>Insecta</taxon>
        <taxon>Pterygota</taxon>
        <taxon>Neoptera</taxon>
        <taxon>Paraneoptera</taxon>
        <taxon>Hemiptera</taxon>
        <taxon>Auchenorrhyncha</taxon>
        <taxon>Fulgoroidea</taxon>
        <taxon>Flatidae</taxon>
        <taxon>Flatidae incertae sedis</taxon>
        <taxon>Zecheuna</taxon>
    </lineage>
</organism>
<reference evidence="2" key="1">
    <citation type="journal article" date="2021" name="Int. J. Mol. Sci.">
        <title>Characterization of Three Complete Mitogenomes of Flatidae (Hemiptera: Fulgoroidea) and Compositional Heterogeneity Analysis in the Planthoppers' Mitochondrial Phylogenomics.</title>
        <authorList>
            <person name="Ai D."/>
            <person name="Peng L."/>
            <person name="Qin D."/>
            <person name="Zhang Y."/>
        </authorList>
    </citation>
    <scope>NUCLEOTIDE SEQUENCE</scope>
</reference>